<dbReference type="AlphaFoldDB" id="A0AAV2ET87"/>
<protein>
    <submittedName>
        <fullName evidence="2">Uncharacterized protein</fullName>
    </submittedName>
</protein>
<feature type="region of interest" description="Disordered" evidence="1">
    <location>
        <begin position="1"/>
        <end position="27"/>
    </location>
</feature>
<reference evidence="2 3" key="1">
    <citation type="submission" date="2024-04" db="EMBL/GenBank/DDBJ databases">
        <authorList>
            <person name="Fracassetti M."/>
        </authorList>
    </citation>
    <scope>NUCLEOTIDE SEQUENCE [LARGE SCALE GENOMIC DNA]</scope>
</reference>
<dbReference type="Proteomes" id="UP001497516">
    <property type="component" value="Chromosome 5"/>
</dbReference>
<proteinExistence type="predicted"/>
<accession>A0AAV2ET87</accession>
<gene>
    <name evidence="2" type="ORF">LTRI10_LOCUS29560</name>
</gene>
<evidence type="ECO:0000313" key="3">
    <source>
        <dbReference type="Proteomes" id="UP001497516"/>
    </source>
</evidence>
<name>A0AAV2ET87_9ROSI</name>
<evidence type="ECO:0000256" key="1">
    <source>
        <dbReference type="SAM" id="MobiDB-lite"/>
    </source>
</evidence>
<organism evidence="2 3">
    <name type="scientific">Linum trigynum</name>
    <dbReference type="NCBI Taxonomy" id="586398"/>
    <lineage>
        <taxon>Eukaryota</taxon>
        <taxon>Viridiplantae</taxon>
        <taxon>Streptophyta</taxon>
        <taxon>Embryophyta</taxon>
        <taxon>Tracheophyta</taxon>
        <taxon>Spermatophyta</taxon>
        <taxon>Magnoliopsida</taxon>
        <taxon>eudicotyledons</taxon>
        <taxon>Gunneridae</taxon>
        <taxon>Pentapetalae</taxon>
        <taxon>rosids</taxon>
        <taxon>fabids</taxon>
        <taxon>Malpighiales</taxon>
        <taxon>Linaceae</taxon>
        <taxon>Linum</taxon>
    </lineage>
</organism>
<sequence>MAIEASLVLKPRGGAESATPPPIREEARRSTAVLSSCASRLEPTCLGNLVVCFENSACLVFLTDGAGGSEIAVPSVL</sequence>
<evidence type="ECO:0000313" key="2">
    <source>
        <dbReference type="EMBL" id="CAL1388640.1"/>
    </source>
</evidence>
<dbReference type="EMBL" id="OZ034818">
    <property type="protein sequence ID" value="CAL1388640.1"/>
    <property type="molecule type" value="Genomic_DNA"/>
</dbReference>
<keyword evidence="3" id="KW-1185">Reference proteome</keyword>